<protein>
    <recommendedName>
        <fullName evidence="3">Pentatricopeptide repeat-containing protein</fullName>
    </recommendedName>
</protein>
<evidence type="ECO:0008006" key="3">
    <source>
        <dbReference type="Google" id="ProtNLM"/>
    </source>
</evidence>
<accession>A0AAD6MHY6</accession>
<organism evidence="1 2">
    <name type="scientific">Populus alba x Populus x berolinensis</name>
    <dbReference type="NCBI Taxonomy" id="444605"/>
    <lineage>
        <taxon>Eukaryota</taxon>
        <taxon>Viridiplantae</taxon>
        <taxon>Streptophyta</taxon>
        <taxon>Embryophyta</taxon>
        <taxon>Tracheophyta</taxon>
        <taxon>Spermatophyta</taxon>
        <taxon>Magnoliopsida</taxon>
        <taxon>eudicotyledons</taxon>
        <taxon>Gunneridae</taxon>
        <taxon>Pentapetalae</taxon>
        <taxon>rosids</taxon>
        <taxon>fabids</taxon>
        <taxon>Malpighiales</taxon>
        <taxon>Salicaceae</taxon>
        <taxon>Saliceae</taxon>
        <taxon>Populus</taxon>
    </lineage>
</organism>
<dbReference type="Proteomes" id="UP001164929">
    <property type="component" value="Chromosome 9"/>
</dbReference>
<reference evidence="1" key="1">
    <citation type="journal article" date="2023" name="Mol. Ecol. Resour.">
        <title>Chromosome-level genome assembly of a triploid poplar Populus alba 'Berolinensis'.</title>
        <authorList>
            <person name="Chen S."/>
            <person name="Yu Y."/>
            <person name="Wang X."/>
            <person name="Wang S."/>
            <person name="Zhang T."/>
            <person name="Zhou Y."/>
            <person name="He R."/>
            <person name="Meng N."/>
            <person name="Wang Y."/>
            <person name="Liu W."/>
            <person name="Liu Z."/>
            <person name="Liu J."/>
            <person name="Guo Q."/>
            <person name="Huang H."/>
            <person name="Sederoff R.R."/>
            <person name="Wang G."/>
            <person name="Qu G."/>
            <person name="Chen S."/>
        </authorList>
    </citation>
    <scope>NUCLEOTIDE SEQUENCE</scope>
    <source>
        <strain evidence="1">SC-2020</strain>
    </source>
</reference>
<dbReference type="PANTHER" id="PTHR47926">
    <property type="entry name" value="PENTATRICOPEPTIDE REPEAT-CONTAINING PROTEIN"/>
    <property type="match status" value="1"/>
</dbReference>
<dbReference type="Gene3D" id="1.25.40.10">
    <property type="entry name" value="Tetratricopeptide repeat domain"/>
    <property type="match status" value="1"/>
</dbReference>
<comment type="caution">
    <text evidence="1">The sequence shown here is derived from an EMBL/GenBank/DDBJ whole genome shotgun (WGS) entry which is preliminary data.</text>
</comment>
<proteinExistence type="predicted"/>
<name>A0AAD6MHY6_9ROSI</name>
<keyword evidence="2" id="KW-1185">Reference proteome</keyword>
<sequence length="179" mass="20303">MNFKTLTKHQTKETLKILKELPSTTPQSSTSLTTRQCCLETPIRLKSCTPRVRNKEVVNLFLIIHSSGFFIDGSTISCVLKACSLLFGRNFGVRNVSVGTALLDMYLKNESVEEGRRAFDEMGERNMKEWLRREFKMVIKNGFGAATFACNALINMNFESRKIRDGRGVFDGLKDKECC</sequence>
<dbReference type="InterPro" id="IPR046960">
    <property type="entry name" value="PPR_At4g14850-like_plant"/>
</dbReference>
<dbReference type="GO" id="GO:0009451">
    <property type="term" value="P:RNA modification"/>
    <property type="evidence" value="ECO:0007669"/>
    <property type="project" value="InterPro"/>
</dbReference>
<dbReference type="InterPro" id="IPR011990">
    <property type="entry name" value="TPR-like_helical_dom_sf"/>
</dbReference>
<evidence type="ECO:0000313" key="2">
    <source>
        <dbReference type="Proteomes" id="UP001164929"/>
    </source>
</evidence>
<dbReference type="AlphaFoldDB" id="A0AAD6MHY6"/>
<gene>
    <name evidence="1" type="ORF">NC653_023734</name>
</gene>
<evidence type="ECO:0000313" key="1">
    <source>
        <dbReference type="EMBL" id="KAJ6985894.1"/>
    </source>
</evidence>
<dbReference type="GO" id="GO:0003723">
    <property type="term" value="F:RNA binding"/>
    <property type="evidence" value="ECO:0007669"/>
    <property type="project" value="InterPro"/>
</dbReference>
<dbReference type="EMBL" id="JAQIZT010000009">
    <property type="protein sequence ID" value="KAJ6985894.1"/>
    <property type="molecule type" value="Genomic_DNA"/>
</dbReference>